<accession>A0ABW1WNF3</accession>
<proteinExistence type="predicted"/>
<protein>
    <submittedName>
        <fullName evidence="1">Anti-sigma factor family protein</fullName>
    </submittedName>
</protein>
<keyword evidence="2" id="KW-1185">Reference proteome</keyword>
<evidence type="ECO:0000313" key="2">
    <source>
        <dbReference type="Proteomes" id="UP001596237"/>
    </source>
</evidence>
<name>A0ABW1WNF3_9HYPH</name>
<gene>
    <name evidence="1" type="ORF">ACFQDP_05905</name>
</gene>
<comment type="caution">
    <text evidence="1">The sequence shown here is derived from an EMBL/GenBank/DDBJ whole genome shotgun (WGS) entry which is preliminary data.</text>
</comment>
<dbReference type="RefSeq" id="WP_024830151.1">
    <property type="nucleotide sequence ID" value="NZ_JBHSTT010000020.1"/>
</dbReference>
<reference evidence="2" key="1">
    <citation type="journal article" date="2019" name="Int. J. Syst. Evol. Microbiol.">
        <title>The Global Catalogue of Microorganisms (GCM) 10K type strain sequencing project: providing services to taxonomists for standard genome sequencing and annotation.</title>
        <authorList>
            <consortium name="The Broad Institute Genomics Platform"/>
            <consortium name="The Broad Institute Genome Sequencing Center for Infectious Disease"/>
            <person name="Wu L."/>
            <person name="Ma J."/>
        </authorList>
    </citation>
    <scope>NUCLEOTIDE SEQUENCE [LARGE SCALE GENOMIC DNA]</scope>
    <source>
        <strain evidence="2">CCUG 36916</strain>
    </source>
</reference>
<dbReference type="EMBL" id="JBHSTT010000020">
    <property type="protein sequence ID" value="MFC6388877.1"/>
    <property type="molecule type" value="Genomic_DNA"/>
</dbReference>
<evidence type="ECO:0000313" key="1">
    <source>
        <dbReference type="EMBL" id="MFC6388877.1"/>
    </source>
</evidence>
<sequence length="264" mass="28350">MTASDPRPVGEDDLHAFVDGRLDPGRRARVEVWLAAHPEAAARVAADREVRDRLRARLAPVADEPIPARLRIANLAGPRRRRIPRGWPNAAAAALLLALGGAVGWVGRGAVPGSAPAEPMTQAAVSAFRTYVVEAAHPVEVRADGSTDLVRWLSARLRRPVVVPDLRAQGFRLMGGRLLPAGDEPAAMLMYDDDRGTRLTLYSRAGPTGGRGVFRYARADDVAAFSWIDAGMSYVVTARTDEARLLQVAEAVDAQASGKREGAR</sequence>
<organism evidence="1 2">
    <name type="scientific">Methylorubrum zatmanii</name>
    <dbReference type="NCBI Taxonomy" id="29429"/>
    <lineage>
        <taxon>Bacteria</taxon>
        <taxon>Pseudomonadati</taxon>
        <taxon>Pseudomonadota</taxon>
        <taxon>Alphaproteobacteria</taxon>
        <taxon>Hyphomicrobiales</taxon>
        <taxon>Methylobacteriaceae</taxon>
        <taxon>Methylorubrum</taxon>
    </lineage>
</organism>
<dbReference type="Proteomes" id="UP001596237">
    <property type="component" value="Unassembled WGS sequence"/>
</dbReference>